<dbReference type="OrthoDB" id="1862401at2759"/>
<dbReference type="Gene3D" id="3.30.559.10">
    <property type="entry name" value="Chloramphenicol acetyltransferase-like domain"/>
    <property type="match status" value="2"/>
</dbReference>
<dbReference type="GeneID" id="34609825"/>
<dbReference type="VEuPathDB" id="FungiDB:ASPZODRAFT_133806"/>
<dbReference type="PANTHER" id="PTHR31642:SF310">
    <property type="entry name" value="FATTY ALCOHOL:CAFFEOYL-COA ACYLTRANSFERASE"/>
    <property type="match status" value="1"/>
</dbReference>
<accession>A0A1L9SFI5</accession>
<evidence type="ECO:0008006" key="4">
    <source>
        <dbReference type="Google" id="ProtNLM"/>
    </source>
</evidence>
<gene>
    <name evidence="2" type="ORF">ASPZODRAFT_133806</name>
</gene>
<proteinExistence type="predicted"/>
<dbReference type="InterPro" id="IPR023213">
    <property type="entry name" value="CAT-like_dom_sf"/>
</dbReference>
<dbReference type="Proteomes" id="UP000184188">
    <property type="component" value="Unassembled WGS sequence"/>
</dbReference>
<name>A0A1L9SFI5_9EURO</name>
<dbReference type="PANTHER" id="PTHR31642">
    <property type="entry name" value="TRICHOTHECENE 3-O-ACETYLTRANSFERASE"/>
    <property type="match status" value="1"/>
</dbReference>
<dbReference type="GO" id="GO:0016747">
    <property type="term" value="F:acyltransferase activity, transferring groups other than amino-acyl groups"/>
    <property type="evidence" value="ECO:0007669"/>
    <property type="project" value="TreeGrafter"/>
</dbReference>
<dbReference type="InterPro" id="IPR050317">
    <property type="entry name" value="Plant_Fungal_Acyltransferase"/>
</dbReference>
<organism evidence="2 3">
    <name type="scientific">Penicilliopsis zonata CBS 506.65</name>
    <dbReference type="NCBI Taxonomy" id="1073090"/>
    <lineage>
        <taxon>Eukaryota</taxon>
        <taxon>Fungi</taxon>
        <taxon>Dikarya</taxon>
        <taxon>Ascomycota</taxon>
        <taxon>Pezizomycotina</taxon>
        <taxon>Eurotiomycetes</taxon>
        <taxon>Eurotiomycetidae</taxon>
        <taxon>Eurotiales</taxon>
        <taxon>Aspergillaceae</taxon>
        <taxon>Penicilliopsis</taxon>
    </lineage>
</organism>
<dbReference type="Pfam" id="PF02458">
    <property type="entry name" value="Transferase"/>
    <property type="match status" value="1"/>
</dbReference>
<protein>
    <recommendedName>
        <fullName evidence="4">Transferase family protein</fullName>
    </recommendedName>
</protein>
<evidence type="ECO:0000313" key="3">
    <source>
        <dbReference type="Proteomes" id="UP000184188"/>
    </source>
</evidence>
<sequence>MERTTYGLSDLDKGGLTKSVQFVLFYALPATTDLQKVISSLLAGVENATHHLPLMAGNLQFVESGKLAILSPPGSSIDVKICRLEDSQSFSALAKDLFSPNDLDLSPFLPSEASPGKPSPVCLIQLSLIEGGILMGLRVSHAAADWTSLDTFLTLICQGSQAFHHQKAMPPSPLDLARDLNRAPYNTPAPDPAFSQQDRLAHLPLFHIMEKSQFQFKPPPVTRAGIYRISEPTIQQLKTQCSPHLDQVDYITSYDCIAALIWTALTRARLRVRPGQENAVSRFVHPIDVRSRDPEHRTSPRYFGNAVIGSLAGPVPAHVLATPGVRGLAAAATQIRQSIHAVDVSTIGHFTALQASLSDTQMLLPNADFADMDLFMNTWATGNAAKYELGSVGRPVAFRVKVDMPAACAMILPDLSGDEARVFDILVQAPMPEYQVLTRDPQFLRYFEPVV</sequence>
<keyword evidence="3" id="KW-1185">Reference proteome</keyword>
<keyword evidence="1" id="KW-0808">Transferase</keyword>
<evidence type="ECO:0000313" key="2">
    <source>
        <dbReference type="EMBL" id="OJJ45939.1"/>
    </source>
</evidence>
<evidence type="ECO:0000256" key="1">
    <source>
        <dbReference type="ARBA" id="ARBA00022679"/>
    </source>
</evidence>
<dbReference type="STRING" id="1073090.A0A1L9SFI5"/>
<reference evidence="3" key="1">
    <citation type="journal article" date="2017" name="Genome Biol.">
        <title>Comparative genomics reveals high biological diversity and specific adaptations in the industrially and medically important fungal genus Aspergillus.</title>
        <authorList>
            <person name="de Vries R.P."/>
            <person name="Riley R."/>
            <person name="Wiebenga A."/>
            <person name="Aguilar-Osorio G."/>
            <person name="Amillis S."/>
            <person name="Uchima C.A."/>
            <person name="Anderluh G."/>
            <person name="Asadollahi M."/>
            <person name="Askin M."/>
            <person name="Barry K."/>
            <person name="Battaglia E."/>
            <person name="Bayram O."/>
            <person name="Benocci T."/>
            <person name="Braus-Stromeyer S.A."/>
            <person name="Caldana C."/>
            <person name="Canovas D."/>
            <person name="Cerqueira G.C."/>
            <person name="Chen F."/>
            <person name="Chen W."/>
            <person name="Choi C."/>
            <person name="Clum A."/>
            <person name="Dos Santos R.A."/>
            <person name="Damasio A.R."/>
            <person name="Diallinas G."/>
            <person name="Emri T."/>
            <person name="Fekete E."/>
            <person name="Flipphi M."/>
            <person name="Freyberg S."/>
            <person name="Gallo A."/>
            <person name="Gournas C."/>
            <person name="Habgood R."/>
            <person name="Hainaut M."/>
            <person name="Harispe M.L."/>
            <person name="Henrissat B."/>
            <person name="Hilden K.S."/>
            <person name="Hope R."/>
            <person name="Hossain A."/>
            <person name="Karabika E."/>
            <person name="Karaffa L."/>
            <person name="Karanyi Z."/>
            <person name="Krasevec N."/>
            <person name="Kuo A."/>
            <person name="Kusch H."/>
            <person name="LaButti K."/>
            <person name="Lagendijk E.L."/>
            <person name="Lapidus A."/>
            <person name="Levasseur A."/>
            <person name="Lindquist E."/>
            <person name="Lipzen A."/>
            <person name="Logrieco A.F."/>
            <person name="MacCabe A."/>
            <person name="Maekelae M.R."/>
            <person name="Malavazi I."/>
            <person name="Melin P."/>
            <person name="Meyer V."/>
            <person name="Mielnichuk N."/>
            <person name="Miskei M."/>
            <person name="Molnar A.P."/>
            <person name="Mule G."/>
            <person name="Ngan C.Y."/>
            <person name="Orejas M."/>
            <person name="Orosz E."/>
            <person name="Ouedraogo J.P."/>
            <person name="Overkamp K.M."/>
            <person name="Park H.-S."/>
            <person name="Perrone G."/>
            <person name="Piumi F."/>
            <person name="Punt P.J."/>
            <person name="Ram A.F."/>
            <person name="Ramon A."/>
            <person name="Rauscher S."/>
            <person name="Record E."/>
            <person name="Riano-Pachon D.M."/>
            <person name="Robert V."/>
            <person name="Roehrig J."/>
            <person name="Ruller R."/>
            <person name="Salamov A."/>
            <person name="Salih N.S."/>
            <person name="Samson R.A."/>
            <person name="Sandor E."/>
            <person name="Sanguinetti M."/>
            <person name="Schuetze T."/>
            <person name="Sepcic K."/>
            <person name="Shelest E."/>
            <person name="Sherlock G."/>
            <person name="Sophianopoulou V."/>
            <person name="Squina F.M."/>
            <person name="Sun H."/>
            <person name="Susca A."/>
            <person name="Todd R.B."/>
            <person name="Tsang A."/>
            <person name="Unkles S.E."/>
            <person name="van de Wiele N."/>
            <person name="van Rossen-Uffink D."/>
            <person name="Oliveira J.V."/>
            <person name="Vesth T.C."/>
            <person name="Visser J."/>
            <person name="Yu J.-H."/>
            <person name="Zhou M."/>
            <person name="Andersen M.R."/>
            <person name="Archer D.B."/>
            <person name="Baker S.E."/>
            <person name="Benoit I."/>
            <person name="Brakhage A.A."/>
            <person name="Braus G.H."/>
            <person name="Fischer R."/>
            <person name="Frisvad J.C."/>
            <person name="Goldman G.H."/>
            <person name="Houbraken J."/>
            <person name="Oakley B."/>
            <person name="Pocsi I."/>
            <person name="Scazzocchio C."/>
            <person name="Seiboth B."/>
            <person name="vanKuyk P.A."/>
            <person name="Wortman J."/>
            <person name="Dyer P.S."/>
            <person name="Grigoriev I.V."/>
        </authorList>
    </citation>
    <scope>NUCLEOTIDE SEQUENCE [LARGE SCALE GENOMIC DNA]</scope>
    <source>
        <strain evidence="3">CBS 506.65</strain>
    </source>
</reference>
<dbReference type="AlphaFoldDB" id="A0A1L9SFI5"/>
<dbReference type="EMBL" id="KV878344">
    <property type="protein sequence ID" value="OJJ45939.1"/>
    <property type="molecule type" value="Genomic_DNA"/>
</dbReference>
<dbReference type="GO" id="GO:0044550">
    <property type="term" value="P:secondary metabolite biosynthetic process"/>
    <property type="evidence" value="ECO:0007669"/>
    <property type="project" value="TreeGrafter"/>
</dbReference>
<dbReference type="RefSeq" id="XP_022580449.1">
    <property type="nucleotide sequence ID" value="XM_022723360.1"/>
</dbReference>